<evidence type="ECO:0000313" key="1">
    <source>
        <dbReference type="EMBL" id="CBY40020.1"/>
    </source>
</evidence>
<organism evidence="1">
    <name type="scientific">Oikopleura dioica</name>
    <name type="common">Tunicate</name>
    <dbReference type="NCBI Taxonomy" id="34765"/>
    <lineage>
        <taxon>Eukaryota</taxon>
        <taxon>Metazoa</taxon>
        <taxon>Chordata</taxon>
        <taxon>Tunicata</taxon>
        <taxon>Appendicularia</taxon>
        <taxon>Copelata</taxon>
        <taxon>Oikopleuridae</taxon>
        <taxon>Oikopleura</taxon>
    </lineage>
</organism>
<protein>
    <submittedName>
        <fullName evidence="1">Uncharacterized protein</fullName>
    </submittedName>
</protein>
<name>E4YX37_OIKDI</name>
<feature type="non-terminal residue" evidence="1">
    <location>
        <position position="1"/>
    </location>
</feature>
<dbReference type="Proteomes" id="UP000011014">
    <property type="component" value="Unassembled WGS sequence"/>
</dbReference>
<dbReference type="EMBL" id="FN655741">
    <property type="protein sequence ID" value="CBY40020.1"/>
    <property type="molecule type" value="Genomic_DNA"/>
</dbReference>
<accession>E4YX37</accession>
<proteinExistence type="predicted"/>
<sequence length="10" mass="1303">KSSRQTRKRR</sequence>
<reference evidence="1" key="1">
    <citation type="journal article" date="2010" name="Science">
        <title>Plasticity of animal genome architecture unmasked by rapid evolution of a pelagic tunicate.</title>
        <authorList>
            <person name="Denoeud F."/>
            <person name="Henriet S."/>
            <person name="Mungpakdee S."/>
            <person name="Aury J.M."/>
            <person name="Da Silva C."/>
            <person name="Brinkmann H."/>
            <person name="Mikhaleva J."/>
            <person name="Olsen L.C."/>
            <person name="Jubin C."/>
            <person name="Canestro C."/>
            <person name="Bouquet J.M."/>
            <person name="Danks G."/>
            <person name="Poulain J."/>
            <person name="Campsteijn C."/>
            <person name="Adamski M."/>
            <person name="Cross I."/>
            <person name="Yadetie F."/>
            <person name="Muffato M."/>
            <person name="Louis A."/>
            <person name="Butcher S."/>
            <person name="Tsagkogeorga G."/>
            <person name="Konrad A."/>
            <person name="Singh S."/>
            <person name="Jensen M.F."/>
            <person name="Cong E.H."/>
            <person name="Eikeseth-Otteraa H."/>
            <person name="Noel B."/>
            <person name="Anthouard V."/>
            <person name="Porcel B.M."/>
            <person name="Kachouri-Lafond R."/>
            <person name="Nishino A."/>
            <person name="Ugolini M."/>
            <person name="Chourrout P."/>
            <person name="Nishida H."/>
            <person name="Aasland R."/>
            <person name="Huzurbazar S."/>
            <person name="Westhof E."/>
            <person name="Delsuc F."/>
            <person name="Lehrach H."/>
            <person name="Reinhardt R."/>
            <person name="Weissenbach J."/>
            <person name="Roy S.W."/>
            <person name="Artiguenave F."/>
            <person name="Postlethwait J.H."/>
            <person name="Manak J.R."/>
            <person name="Thompson E.M."/>
            <person name="Jaillon O."/>
            <person name="Du Pasquier L."/>
            <person name="Boudinot P."/>
            <person name="Liberles D.A."/>
            <person name="Volff J.N."/>
            <person name="Philippe H."/>
            <person name="Lenhard B."/>
            <person name="Roest Crollius H."/>
            <person name="Wincker P."/>
            <person name="Chourrout D."/>
        </authorList>
    </citation>
    <scope>NUCLEOTIDE SEQUENCE [LARGE SCALE GENOMIC DNA]</scope>
</reference>
<gene>
    <name evidence="1" type="ORF">GSOID_T00020624001</name>
</gene>